<dbReference type="RefSeq" id="XP_067713629.1">
    <property type="nucleotide sequence ID" value="XM_067857528.1"/>
</dbReference>
<evidence type="ECO:0000313" key="3">
    <source>
        <dbReference type="Proteomes" id="UP001497744"/>
    </source>
</evidence>
<protein>
    <submittedName>
        <fullName evidence="2">Spore germination protein, putative</fullName>
    </submittedName>
</protein>
<evidence type="ECO:0000256" key="1">
    <source>
        <dbReference type="SAM" id="MobiDB-lite"/>
    </source>
</evidence>
<sequence>MHVGHGQDLDEVPEHGNGTNEGGVVHLDQLGQTGNRQKLPQRVALGGGLPAKVHKLLNHAAHLVTQASVQHGEEVEQLVVAHVQDLPANYRVEDAAGLFGVVVVEEPRGDEPVEARKLLLLVVEAGLVGDPGLQGGHGRHLQEHGRADVGDLPPQHLALVQLEGGSQKVVDLGVNAAGDLEHGLDEPLEVLGVGDLLHVVLAEAVDERGVEEVGQIAPGAEGGDRVGENIVNVGLAGRKVQEVEVLHRHGVVEDVVNVAVVGEDLPDAVGDRAGDYDALPEAVDGGEPLAENHVGAGPAGAHAGDEYHVVNEVCVLVLVVDGGVQGALYQRLGDVEERLDERVVDDVLVAPHHLQDPLQKPLVEDGLELENVLLERREERLGADRGKPDEDEVQALLHLLGGPGVLGLGDQLAQKVDVGVRLGPEHLVGVAAFGDGLHVARHGFQLLQLRLDVGLGRGRPQADLPDRAEVPEGVFQQRRRPLHDRGLVSPYERLEGGGHGFEVVRLAVTKLRHGVGDVEHDGLDEPRMIAADFPQRPAGAELLPAVVGVAAEAEHGDDGAAELVAPYGRGLREHGAEKLHRHVGLQGVHVVRGQPEVELGADALQDEHRVHRHLNGALGLSFADDHEVPLQGAQQQVQIAAGLGGRVLTPDDSRDLDQRVHQREDELPGGFLRVVLGVAAAWVVGRQVHERQVALRERHREIEHGRDSIEHEHGGSLEVRAAEVAFRHLPDDAVEPLDHGNANANHVRGPHRSIQIALIDVQLAKGHELVGGVFTFGAGATTFLCRSRGVQRKDGREAGAHGGRGLKLGRVRAAFMFERLVRQRQRQGDGVRNVLLDRHVPLVVGGVGAHLGENVHDAGRVLPEAGKRLVLEVLGEALDEVRPHRGRRVEADPREQVVELVRREVLRPRLEHFERGRHEVPLEVPKNAERGQRAHVDDFGREGPPGNSGHHELQPVAVHVGAPLDDLAHDDVYGLAQNQQRSSVLLQLVDALEHGSGHGKVRVGLGDAELGDGSGQMHDLSVAGREGLGNLGEGNEHVPGHGLGEVDDGGGVLPGQPLGAGLPVAERKETDDALAVGGNLPDVVQRVLLVLEDLQEEGEHVRREGLGVALAEAVEDGEDEAHGAGGGAGVEDAAHALADLEALDLRERPLGGRQLGELLVPGGRERELLALDLDDGGGLFRRVRLLPDGAVLHRSVVRRRLLGPLRAVGDSDGRYAVGRHLYEHGHGGAREGDERAVAPHHLGSVEQLDLVRGLVEEHRDDLLEHGQLAAADVVVDALELPGEGVEEHDEPLPHVVVVSAGVDVVEPEAVVGHRGEVLVPQVLQALDEDGNDANAHHGLMLPPLVDAEQQVASGDLGEQQLVEPAASQQGHAGHQGRAVVVRFRRVQELDDGVEDVPGEGVQVADGGLGHVGAHLEDLAGDLDDGPVELVVFCTLCKER</sequence>
<dbReference type="Proteomes" id="UP001497744">
    <property type="component" value="Unassembled WGS sequence"/>
</dbReference>
<accession>A0AAV4LN40</accession>
<feature type="region of interest" description="Disordered" evidence="1">
    <location>
        <begin position="1"/>
        <end position="26"/>
    </location>
</feature>
<keyword evidence="3" id="KW-1185">Reference proteome</keyword>
<dbReference type="GeneID" id="94193041"/>
<proteinExistence type="predicted"/>
<evidence type="ECO:0000313" key="2">
    <source>
        <dbReference type="EMBL" id="GIX61558.1"/>
    </source>
</evidence>
<gene>
    <name evidence="2" type="ORF">BcabD6B2_09930</name>
</gene>
<feature type="compositionally biased region" description="Basic and acidic residues" evidence="1">
    <location>
        <begin position="1"/>
        <end position="14"/>
    </location>
</feature>
<reference evidence="2 3" key="1">
    <citation type="submission" date="2021-06" db="EMBL/GenBank/DDBJ databases">
        <title>Genome sequence of Babesia caballi.</title>
        <authorList>
            <person name="Yamagishi J."/>
            <person name="Kidaka T."/>
            <person name="Ochi A."/>
        </authorList>
    </citation>
    <scope>NUCLEOTIDE SEQUENCE [LARGE SCALE GENOMIC DNA]</scope>
    <source>
        <strain evidence="2">USDA-D6B2</strain>
    </source>
</reference>
<comment type="caution">
    <text evidence="2">The sequence shown here is derived from an EMBL/GenBank/DDBJ whole genome shotgun (WGS) entry which is preliminary data.</text>
</comment>
<dbReference type="EMBL" id="BPLF01000001">
    <property type="protein sequence ID" value="GIX61558.1"/>
    <property type="molecule type" value="Genomic_DNA"/>
</dbReference>
<name>A0AAV4LN40_BABCB</name>
<organism evidence="2 3">
    <name type="scientific">Babesia caballi</name>
    <dbReference type="NCBI Taxonomy" id="5871"/>
    <lineage>
        <taxon>Eukaryota</taxon>
        <taxon>Sar</taxon>
        <taxon>Alveolata</taxon>
        <taxon>Apicomplexa</taxon>
        <taxon>Aconoidasida</taxon>
        <taxon>Piroplasmida</taxon>
        <taxon>Babesiidae</taxon>
        <taxon>Babesia</taxon>
    </lineage>
</organism>